<keyword evidence="4" id="KW-1185">Reference proteome</keyword>
<keyword evidence="1" id="KW-0732">Signal</keyword>
<comment type="caution">
    <text evidence="3">The sequence shown here is derived from an EMBL/GenBank/DDBJ whole genome shotgun (WGS) entry which is preliminary data.</text>
</comment>
<evidence type="ECO:0000313" key="3">
    <source>
        <dbReference type="EMBL" id="MEE3850680.1"/>
    </source>
</evidence>
<gene>
    <name evidence="3" type="ORF">VZC37_10060</name>
</gene>
<dbReference type="Gene3D" id="2.70.70.10">
    <property type="entry name" value="Glucose Permease (Domain IIA)"/>
    <property type="match status" value="1"/>
</dbReference>
<dbReference type="PANTHER" id="PTHR21666">
    <property type="entry name" value="PEPTIDASE-RELATED"/>
    <property type="match status" value="1"/>
</dbReference>
<dbReference type="InterPro" id="IPR016047">
    <property type="entry name" value="M23ase_b-sheet_dom"/>
</dbReference>
<feature type="domain" description="M23ase beta-sheet core" evidence="2">
    <location>
        <begin position="71"/>
        <end position="159"/>
    </location>
</feature>
<dbReference type="Pfam" id="PF01551">
    <property type="entry name" value="Peptidase_M23"/>
    <property type="match status" value="1"/>
</dbReference>
<name>A0ABU7MC53_9ACTN</name>
<evidence type="ECO:0000313" key="4">
    <source>
        <dbReference type="Proteomes" id="UP001347146"/>
    </source>
</evidence>
<dbReference type="EMBL" id="JAZDUF010000002">
    <property type="protein sequence ID" value="MEE3850680.1"/>
    <property type="molecule type" value="Genomic_DNA"/>
</dbReference>
<accession>A0ABU7MC53</accession>
<evidence type="ECO:0000259" key="2">
    <source>
        <dbReference type="Pfam" id="PF01551"/>
    </source>
</evidence>
<dbReference type="Proteomes" id="UP001347146">
    <property type="component" value="Unassembled WGS sequence"/>
</dbReference>
<dbReference type="RefSeq" id="WP_330432314.1">
    <property type="nucleotide sequence ID" value="NZ_JAZDUF010000002.1"/>
</dbReference>
<dbReference type="PANTHER" id="PTHR21666:SF289">
    <property type="entry name" value="L-ALA--D-GLU ENDOPEPTIDASE"/>
    <property type="match status" value="1"/>
</dbReference>
<organism evidence="3 4">
    <name type="scientific">Gordonia sesuvii</name>
    <dbReference type="NCBI Taxonomy" id="3116777"/>
    <lineage>
        <taxon>Bacteria</taxon>
        <taxon>Bacillati</taxon>
        <taxon>Actinomycetota</taxon>
        <taxon>Actinomycetes</taxon>
        <taxon>Mycobacteriales</taxon>
        <taxon>Gordoniaceae</taxon>
        <taxon>Gordonia</taxon>
    </lineage>
</organism>
<dbReference type="InterPro" id="IPR011055">
    <property type="entry name" value="Dup_hybrid_motif"/>
</dbReference>
<dbReference type="InterPro" id="IPR050570">
    <property type="entry name" value="Cell_wall_metabolism_enzyme"/>
</dbReference>
<dbReference type="SUPFAM" id="SSF51261">
    <property type="entry name" value="Duplicated hybrid motif"/>
    <property type="match status" value="1"/>
</dbReference>
<sequence>MTPPGPGLRGLHSRALRAALTVLAELLVVALLVWLIPALAWAETGRFVAPLASGPAVVRKFDPPRQRWEPGHRGVDLATSPGAAVRAAGAGRVRFAGVVAGRPVVSIQHLGELITTYEPVRASVRQGQSVRRGEVIGVAVAGHPGCPVAACLHWGARRGSARSAVYLNPMGLLGAVRVRLKPVGDDLTLADGLAGGRREAVPH</sequence>
<reference evidence="3 4" key="1">
    <citation type="submission" date="2024-01" db="EMBL/GenBank/DDBJ databases">
        <title>Draft genome sequence of Gordonia sp. LSe1-13.</title>
        <authorList>
            <person name="Suphannarot A."/>
            <person name="Mingma R."/>
        </authorList>
    </citation>
    <scope>NUCLEOTIDE SEQUENCE [LARGE SCALE GENOMIC DNA]</scope>
    <source>
        <strain evidence="3 4">LSe1-13</strain>
    </source>
</reference>
<proteinExistence type="predicted"/>
<protein>
    <submittedName>
        <fullName evidence="3">Peptidoglycan DD-metalloendopeptidase family protein</fullName>
    </submittedName>
</protein>
<evidence type="ECO:0000256" key="1">
    <source>
        <dbReference type="ARBA" id="ARBA00022729"/>
    </source>
</evidence>